<organism evidence="3 4">
    <name type="scientific">Knufia fluminis</name>
    <dbReference type="NCBI Taxonomy" id="191047"/>
    <lineage>
        <taxon>Eukaryota</taxon>
        <taxon>Fungi</taxon>
        <taxon>Dikarya</taxon>
        <taxon>Ascomycota</taxon>
        <taxon>Pezizomycotina</taxon>
        <taxon>Eurotiomycetes</taxon>
        <taxon>Chaetothyriomycetidae</taxon>
        <taxon>Chaetothyriales</taxon>
        <taxon>Trichomeriaceae</taxon>
        <taxon>Knufia</taxon>
    </lineage>
</organism>
<evidence type="ECO:0000313" key="4">
    <source>
        <dbReference type="Proteomes" id="UP001316803"/>
    </source>
</evidence>
<dbReference type="SUPFAM" id="SSF50978">
    <property type="entry name" value="WD40 repeat-like"/>
    <property type="match status" value="1"/>
</dbReference>
<dbReference type="AlphaFoldDB" id="A0AAN8ELN7"/>
<feature type="compositionally biased region" description="Basic residues" evidence="1">
    <location>
        <begin position="591"/>
        <end position="602"/>
    </location>
</feature>
<protein>
    <recommendedName>
        <fullName evidence="2">F-box domain-containing protein</fullName>
    </recommendedName>
</protein>
<keyword evidence="4" id="KW-1185">Reference proteome</keyword>
<comment type="caution">
    <text evidence="3">The sequence shown here is derived from an EMBL/GenBank/DDBJ whole genome shotgun (WGS) entry which is preliminary data.</text>
</comment>
<gene>
    <name evidence="3" type="ORF">OHC33_000507</name>
</gene>
<feature type="region of interest" description="Disordered" evidence="1">
    <location>
        <begin position="581"/>
        <end position="602"/>
    </location>
</feature>
<evidence type="ECO:0000259" key="2">
    <source>
        <dbReference type="PROSITE" id="PS50181"/>
    </source>
</evidence>
<name>A0AAN8ELN7_9EURO</name>
<sequence length="602" mass="67321">MIDQLPQELLEQILGYLPTASSITNVSQANRKLYAAVRKGENVIFHDFVKRQFPTIAAEPPWLEAGLRLTSRSRAWDRRAFVARECVPPRAKSNEAVQNGRNQTFGFMPVIDSYETVDADQPKVREVLAWGTGGRIVARTTKGKSIKWSSFSFPEDDRPENDILDLRLLRPHQNRNQQGESMFIRRANRELALLHWTPGKNDWVVAATYLVPPETAIDCVDLSEDADPLIAVCNSGSIHLFPLHTSKAKNHAMTVLLLAETATTKQRKRCAKFLSSSRIAIAPQYLEGRQPAPIEIFDTKPTESPSTHIQALQQLEPNILSGNRVSGRIGANVLARVDKTGASDSDLLLSGWSDGVVRLYDLQTSHNPIREFSDPVDDGQIFSVLPIGQERFLAGSHQNGCLKTFDMRLDGRVYDYTSAIPNSHESSSSGLSRARRSSGRDINIFLAVTTQRGAPPSRPLHLQRGARASTYRGSLYSLSSPSPSSPTVYVGIENHVVQLDFINSDDLQNNRGGIRDHLDDRHVLNLSCYERPRLGHESTDPVLLRKQTWQKDLSKTPEGNNVEAGWDECWHMERLRASKEKTGSWRLPARPSRRRGSASRTS</sequence>
<dbReference type="InterPro" id="IPR015943">
    <property type="entry name" value="WD40/YVTN_repeat-like_dom_sf"/>
</dbReference>
<reference evidence="3 4" key="1">
    <citation type="submission" date="2022-12" db="EMBL/GenBank/DDBJ databases">
        <title>Genomic features and morphological characterization of a novel Knufia sp. strain isolated from spacecraft assembly facility.</title>
        <authorList>
            <person name="Teixeira M."/>
            <person name="Chander A.M."/>
            <person name="Stajich J.E."/>
            <person name="Venkateswaran K."/>
        </authorList>
    </citation>
    <scope>NUCLEOTIDE SEQUENCE [LARGE SCALE GENOMIC DNA]</scope>
    <source>
        <strain evidence="3 4">FJI-L2-BK-P2</strain>
    </source>
</reference>
<dbReference type="SUPFAM" id="SSF81383">
    <property type="entry name" value="F-box domain"/>
    <property type="match status" value="1"/>
</dbReference>
<dbReference type="Pfam" id="PF12937">
    <property type="entry name" value="F-box-like"/>
    <property type="match status" value="1"/>
</dbReference>
<dbReference type="Gene3D" id="2.130.10.10">
    <property type="entry name" value="YVTN repeat-like/Quinoprotein amine dehydrogenase"/>
    <property type="match status" value="1"/>
</dbReference>
<dbReference type="CDD" id="cd09917">
    <property type="entry name" value="F-box_SF"/>
    <property type="match status" value="1"/>
</dbReference>
<accession>A0AAN8ELN7</accession>
<evidence type="ECO:0000256" key="1">
    <source>
        <dbReference type="SAM" id="MobiDB-lite"/>
    </source>
</evidence>
<dbReference type="InterPro" id="IPR036047">
    <property type="entry name" value="F-box-like_dom_sf"/>
</dbReference>
<dbReference type="InterPro" id="IPR001810">
    <property type="entry name" value="F-box_dom"/>
</dbReference>
<feature type="domain" description="F-box" evidence="2">
    <location>
        <begin position="1"/>
        <end position="48"/>
    </location>
</feature>
<dbReference type="InterPro" id="IPR036322">
    <property type="entry name" value="WD40_repeat_dom_sf"/>
</dbReference>
<proteinExistence type="predicted"/>
<evidence type="ECO:0000313" key="3">
    <source>
        <dbReference type="EMBL" id="KAK5958664.1"/>
    </source>
</evidence>
<dbReference type="Proteomes" id="UP001316803">
    <property type="component" value="Unassembled WGS sequence"/>
</dbReference>
<dbReference type="PROSITE" id="PS50181">
    <property type="entry name" value="FBOX"/>
    <property type="match status" value="1"/>
</dbReference>
<dbReference type="EMBL" id="JAKLMC020000001">
    <property type="protein sequence ID" value="KAK5958664.1"/>
    <property type="molecule type" value="Genomic_DNA"/>
</dbReference>
<dbReference type="SMART" id="SM00256">
    <property type="entry name" value="FBOX"/>
    <property type="match status" value="1"/>
</dbReference>